<reference evidence="3" key="1">
    <citation type="journal article" date="2012" name="Nature">
        <title>The oyster genome reveals stress adaptation and complexity of shell formation.</title>
        <authorList>
            <person name="Zhang G."/>
            <person name="Fang X."/>
            <person name="Guo X."/>
            <person name="Li L."/>
            <person name="Luo R."/>
            <person name="Xu F."/>
            <person name="Yang P."/>
            <person name="Zhang L."/>
            <person name="Wang X."/>
            <person name="Qi H."/>
            <person name="Xiong Z."/>
            <person name="Que H."/>
            <person name="Xie Y."/>
            <person name="Holland P.W."/>
            <person name="Paps J."/>
            <person name="Zhu Y."/>
            <person name="Wu F."/>
            <person name="Chen Y."/>
            <person name="Wang J."/>
            <person name="Peng C."/>
            <person name="Meng J."/>
            <person name="Yang L."/>
            <person name="Liu J."/>
            <person name="Wen B."/>
            <person name="Zhang N."/>
            <person name="Huang Z."/>
            <person name="Zhu Q."/>
            <person name="Feng Y."/>
            <person name="Mount A."/>
            <person name="Hedgecock D."/>
            <person name="Xu Z."/>
            <person name="Liu Y."/>
            <person name="Domazet-Loso T."/>
            <person name="Du Y."/>
            <person name="Sun X."/>
            <person name="Zhang S."/>
            <person name="Liu B."/>
            <person name="Cheng P."/>
            <person name="Jiang X."/>
            <person name="Li J."/>
            <person name="Fan D."/>
            <person name="Wang W."/>
            <person name="Fu W."/>
            <person name="Wang T."/>
            <person name="Wang B."/>
            <person name="Zhang J."/>
            <person name="Peng Z."/>
            <person name="Li Y."/>
            <person name="Li N."/>
            <person name="Wang J."/>
            <person name="Chen M."/>
            <person name="He Y."/>
            <person name="Tan F."/>
            <person name="Song X."/>
            <person name="Zheng Q."/>
            <person name="Huang R."/>
            <person name="Yang H."/>
            <person name="Du X."/>
            <person name="Chen L."/>
            <person name="Yang M."/>
            <person name="Gaffney P.M."/>
            <person name="Wang S."/>
            <person name="Luo L."/>
            <person name="She Z."/>
            <person name="Ming Y."/>
            <person name="Huang W."/>
            <person name="Zhang S."/>
            <person name="Huang B."/>
            <person name="Zhang Y."/>
            <person name="Qu T."/>
            <person name="Ni P."/>
            <person name="Miao G."/>
            <person name="Wang J."/>
            <person name="Wang Q."/>
            <person name="Steinberg C.E."/>
            <person name="Wang H."/>
            <person name="Li N."/>
            <person name="Qian L."/>
            <person name="Zhang G."/>
            <person name="Li Y."/>
            <person name="Yang H."/>
            <person name="Liu X."/>
            <person name="Wang J."/>
            <person name="Yin Y."/>
            <person name="Wang J."/>
        </authorList>
    </citation>
    <scope>NUCLEOTIDE SEQUENCE [LARGE SCALE GENOMIC DNA]</scope>
    <source>
        <strain evidence="3">05x7-T-G4-1.051#20</strain>
    </source>
</reference>
<proteinExistence type="predicted"/>
<name>K1P6R7_MAGGI</name>
<dbReference type="InParanoid" id="K1P6R7"/>
<dbReference type="Pfam" id="PF00051">
    <property type="entry name" value="Kringle"/>
    <property type="match status" value="1"/>
</dbReference>
<dbReference type="Gene3D" id="2.40.20.10">
    <property type="entry name" value="Plasminogen Kringle 4"/>
    <property type="match status" value="2"/>
</dbReference>
<dbReference type="PANTHER" id="PTHR24261">
    <property type="entry name" value="PLASMINOGEN-RELATED"/>
    <property type="match status" value="1"/>
</dbReference>
<accession>K1P6R7</accession>
<keyword evidence="1" id="KW-0420">Kringle</keyword>
<dbReference type="InterPro" id="IPR018056">
    <property type="entry name" value="Kringle_CS"/>
</dbReference>
<dbReference type="HOGENOM" id="CLU_2160817_0_0_1"/>
<feature type="domain" description="Kringle" evidence="2">
    <location>
        <begin position="30"/>
        <end position="108"/>
    </location>
</feature>
<dbReference type="PROSITE" id="PS00021">
    <property type="entry name" value="KRINGLE_1"/>
    <property type="match status" value="1"/>
</dbReference>
<dbReference type="SMART" id="SM00130">
    <property type="entry name" value="KR"/>
    <property type="match status" value="1"/>
</dbReference>
<evidence type="ECO:0000259" key="2">
    <source>
        <dbReference type="PROSITE" id="PS50070"/>
    </source>
</evidence>
<dbReference type="SUPFAM" id="SSF57440">
    <property type="entry name" value="Kringle-like"/>
    <property type="match status" value="2"/>
</dbReference>
<dbReference type="InterPro" id="IPR038178">
    <property type="entry name" value="Kringle_sf"/>
</dbReference>
<dbReference type="InterPro" id="IPR000001">
    <property type="entry name" value="Kringle"/>
</dbReference>
<dbReference type="PANTHER" id="PTHR24261:SF7">
    <property type="entry name" value="KRINGLE DOMAIN-CONTAINING PROTEIN"/>
    <property type="match status" value="1"/>
</dbReference>
<gene>
    <name evidence="3" type="ORF">CGI_10008819</name>
</gene>
<sequence length="111" mass="12856">MAGGPWCFTTDPSMEWEYCEIPMCQYDCLYTKKGREYIGRNSTTKSGREFQRWDSVQPHKIPSVLTSRISGPSSCHENFCRNHGNAARPWCYTTDPEVEMEFCDIDPCVEK</sequence>
<dbReference type="InterPro" id="IPR050759">
    <property type="entry name" value="Serine_protease_kringle"/>
</dbReference>
<dbReference type="EMBL" id="JH817204">
    <property type="protein sequence ID" value="EKC19332.1"/>
    <property type="molecule type" value="Genomic_DNA"/>
</dbReference>
<organism evidence="3">
    <name type="scientific">Magallana gigas</name>
    <name type="common">Pacific oyster</name>
    <name type="synonym">Crassostrea gigas</name>
    <dbReference type="NCBI Taxonomy" id="29159"/>
    <lineage>
        <taxon>Eukaryota</taxon>
        <taxon>Metazoa</taxon>
        <taxon>Spiralia</taxon>
        <taxon>Lophotrochozoa</taxon>
        <taxon>Mollusca</taxon>
        <taxon>Bivalvia</taxon>
        <taxon>Autobranchia</taxon>
        <taxon>Pteriomorphia</taxon>
        <taxon>Ostreida</taxon>
        <taxon>Ostreoidea</taxon>
        <taxon>Ostreidae</taxon>
        <taxon>Magallana</taxon>
    </lineage>
</organism>
<dbReference type="InterPro" id="IPR013806">
    <property type="entry name" value="Kringle-like"/>
</dbReference>
<keyword evidence="1" id="KW-1015">Disulfide bond</keyword>
<protein>
    <submittedName>
        <fullName evidence="3">Hepatocyte growth factor-like protein</fullName>
    </submittedName>
</protein>
<comment type="caution">
    <text evidence="1">Lacks conserved residue(s) required for the propagation of feature annotation.</text>
</comment>
<evidence type="ECO:0000256" key="1">
    <source>
        <dbReference type="PROSITE-ProRule" id="PRU00121"/>
    </source>
</evidence>
<dbReference type="AlphaFoldDB" id="K1P6R7"/>
<feature type="domain" description="Kringle" evidence="2">
    <location>
        <begin position="1"/>
        <end position="24"/>
    </location>
</feature>
<dbReference type="PROSITE" id="PS50070">
    <property type="entry name" value="KRINGLE_2"/>
    <property type="match status" value="2"/>
</dbReference>
<evidence type="ECO:0000313" key="3">
    <source>
        <dbReference type="EMBL" id="EKC19332.1"/>
    </source>
</evidence>
<dbReference type="PRINTS" id="PR00018">
    <property type="entry name" value="KRINGLE"/>
</dbReference>
<feature type="disulfide bond" evidence="1">
    <location>
        <begin position="80"/>
        <end position="103"/>
    </location>
</feature>